<evidence type="ECO:0000259" key="3">
    <source>
        <dbReference type="PROSITE" id="PS50157"/>
    </source>
</evidence>
<feature type="region of interest" description="Disordered" evidence="2">
    <location>
        <begin position="761"/>
        <end position="838"/>
    </location>
</feature>
<evidence type="ECO:0000313" key="4">
    <source>
        <dbReference type="EMBL" id="KRZ04900.1"/>
    </source>
</evidence>
<gene>
    <name evidence="4" type="primary">disco</name>
    <name evidence="4" type="ORF">T11_16112</name>
</gene>
<dbReference type="PROSITE" id="PS00028">
    <property type="entry name" value="ZINC_FINGER_C2H2_1"/>
    <property type="match status" value="2"/>
</dbReference>
<feature type="compositionally biased region" description="Basic and acidic residues" evidence="2">
    <location>
        <begin position="769"/>
        <end position="800"/>
    </location>
</feature>
<feature type="domain" description="C2H2-type" evidence="3">
    <location>
        <begin position="564"/>
        <end position="592"/>
    </location>
</feature>
<keyword evidence="1" id="KW-0862">Zinc</keyword>
<feature type="region of interest" description="Disordered" evidence="2">
    <location>
        <begin position="316"/>
        <end position="345"/>
    </location>
</feature>
<evidence type="ECO:0000256" key="2">
    <source>
        <dbReference type="SAM" id="MobiDB-lite"/>
    </source>
</evidence>
<dbReference type="Proteomes" id="UP000055024">
    <property type="component" value="Unassembled WGS sequence"/>
</dbReference>
<dbReference type="EMBL" id="JYDP01000151">
    <property type="protein sequence ID" value="KRZ04898.1"/>
    <property type="molecule type" value="Genomic_DNA"/>
</dbReference>
<feature type="domain" description="C2H2-type" evidence="3">
    <location>
        <begin position="1021"/>
        <end position="1044"/>
    </location>
</feature>
<feature type="compositionally biased region" description="Polar residues" evidence="2">
    <location>
        <begin position="679"/>
        <end position="688"/>
    </location>
</feature>
<comment type="caution">
    <text evidence="4">The sequence shown here is derived from an EMBL/GenBank/DDBJ whole genome shotgun (WGS) entry which is preliminary data.</text>
</comment>
<accession>A0A0V1H478</accession>
<evidence type="ECO:0000256" key="1">
    <source>
        <dbReference type="PROSITE-ProRule" id="PRU00042"/>
    </source>
</evidence>
<dbReference type="InterPro" id="IPR013087">
    <property type="entry name" value="Znf_C2H2_type"/>
</dbReference>
<dbReference type="Gene3D" id="3.30.160.60">
    <property type="entry name" value="Classic Zinc Finger"/>
    <property type="match status" value="1"/>
</dbReference>
<feature type="compositionally biased region" description="Low complexity" evidence="2">
    <location>
        <begin position="318"/>
        <end position="345"/>
    </location>
</feature>
<dbReference type="GO" id="GO:0005634">
    <property type="term" value="C:nucleus"/>
    <property type="evidence" value="ECO:0007669"/>
    <property type="project" value="TreeGrafter"/>
</dbReference>
<dbReference type="PROSITE" id="PS50157">
    <property type="entry name" value="ZINC_FINGER_C2H2_2"/>
    <property type="match status" value="2"/>
</dbReference>
<keyword evidence="5" id="KW-1185">Reference proteome</keyword>
<feature type="region of interest" description="Disordered" evidence="2">
    <location>
        <begin position="474"/>
        <end position="514"/>
    </location>
</feature>
<dbReference type="PANTHER" id="PTHR15021:SF0">
    <property type="entry name" value="DISCO-RELATED, ISOFORM A-RELATED"/>
    <property type="match status" value="1"/>
</dbReference>
<feature type="region of interest" description="Disordered" evidence="2">
    <location>
        <begin position="674"/>
        <end position="721"/>
    </location>
</feature>
<reference evidence="4 5" key="1">
    <citation type="submission" date="2015-01" db="EMBL/GenBank/DDBJ databases">
        <title>Evolution of Trichinella species and genotypes.</title>
        <authorList>
            <person name="Korhonen P.K."/>
            <person name="Edoardo P."/>
            <person name="Giuseppe L.R."/>
            <person name="Gasser R.B."/>
        </authorList>
    </citation>
    <scope>NUCLEOTIDE SEQUENCE [LARGE SCALE GENOMIC DNA]</scope>
    <source>
        <strain evidence="4">ISS1029</strain>
    </source>
</reference>
<feature type="compositionally biased region" description="Low complexity" evidence="2">
    <location>
        <begin position="1218"/>
        <end position="1234"/>
    </location>
</feature>
<sequence>MPTVPADQANMDQNLDNNALFNTSNIHHCLSVASCSIANCRCANFNADVNNTRYCDRCHHSWFSHAASLLHSVNSASSPCTVFGGIFSEPRDGKSVFNILSMVLFGAQAVPIQLKILLDRLLCSVDPNARPALLESFGWNMDDYTRGYVLEDKFGRELTSWSMCSREEEQLIYPFFLSFPETRSLALKMMVTDQLSSTAPPVVPLPSVIGQQSLNGKAVDHLSTGQGEKVSSESVKLFGVEVMNGKPGPAANRSWNDCFTEITSPSKNCLSEISSSKSSRSDFSVSAIANDFLNVTTTTTNCMVDQKMSTAGTSTLLSDSVASPNSSSASSSASSSSSSYSSSSTSPPVPVHLTSAFSSPSSSASSVSFSASAFTRQRQENFSSGSQVTLPSMCFASTDLARVPNYHHQYGGDCNADLSCLVACNSDGQQQQQQQQQHNIPVGEQLSSYPAAVIGPSPHQFIFSQENITNSIQDDKSISSSSNNNNNNNSNNNSNDDDISDDNNSSINNSNNYNNLHHHGNGGINSLLYYSKKLRSIRRAATRRYHPWNLSNLGTNPLTGKKRVQCRICWKTFCDKGALKIHVSAVHLREMHKCTIEGCTMMFSSRRSRNRHSANLNPKLHSPMVVRNGSALPSVIANTDQLMIANAQQFVAPLQPYPTMMTFHQNSHSAAVNVDGRCSSETQSTAADQSGGSSSRKRKSGTPKKLTQVDDTADEQQQQQQQQLNEIMQNDNTVDASSHLAVADDDQLSVLKTINYQLKEEDEEEGLAENDKKRTLNTKTCDKEEERATQTADANRRGEEGNNGEGQVVREGGGEGDDDADEDREEDDDEEEEEEATIEQSAALLRQLTNTLQAMGAAQALSTLKQQQQQQQQQPQQRDVYSSSLDELYNNTVQQRTAFQHSLIAANSADMTEMDRSSILENSIQSNASEMMEMISDCGSPCFEGNFNDTKNTAGNSSLLRQLINANEANALVKRKQPTIGGAAGGGGFVVGDEVSPNIVITQCKTSSGTIEIPINEDNPRQCATCGKIFQNHFSVKTHYQNVHLKVMHQCTVKGCTAAFPSKRSRDRHSANQNLHRKLVNGIGRHGDIPMTNSTSSTAAAAAAAASVVAAADLLNARDSSGNLSAAAAAAAAAAAFQAGLLNNTTTAQLMTAAGAALYGAMHSPNSFSNPSIIPPFPHAIFAPYLTSHFAAAAAAAATVTQPTNCYIPAAINPTTVSSSSNSIGSDNGNSNNGQGKLFQPPSLYGSLYSPNGEMVTKESQQDVVLNLSKKFSSSNTNSLSSSPGYSHAD</sequence>
<dbReference type="EMBL" id="JYDP01000151">
    <property type="protein sequence ID" value="KRZ04900.1"/>
    <property type="molecule type" value="Genomic_DNA"/>
</dbReference>
<dbReference type="GO" id="GO:0008270">
    <property type="term" value="F:zinc ion binding"/>
    <property type="evidence" value="ECO:0007669"/>
    <property type="project" value="UniProtKB-KW"/>
</dbReference>
<dbReference type="OrthoDB" id="10070972at2759"/>
<protein>
    <submittedName>
        <fullName evidence="4">Zinc finger protein basonuclin-2</fullName>
    </submittedName>
</protein>
<dbReference type="PANTHER" id="PTHR15021">
    <property type="entry name" value="DISCONNECTED-RELATED"/>
    <property type="match status" value="1"/>
</dbReference>
<proteinExistence type="predicted"/>
<organism evidence="4 5">
    <name type="scientific">Trichinella zimbabwensis</name>
    <dbReference type="NCBI Taxonomy" id="268475"/>
    <lineage>
        <taxon>Eukaryota</taxon>
        <taxon>Metazoa</taxon>
        <taxon>Ecdysozoa</taxon>
        <taxon>Nematoda</taxon>
        <taxon>Enoplea</taxon>
        <taxon>Dorylaimia</taxon>
        <taxon>Trichinellida</taxon>
        <taxon>Trichinellidae</taxon>
        <taxon>Trichinella</taxon>
    </lineage>
</organism>
<evidence type="ECO:0000313" key="5">
    <source>
        <dbReference type="Proteomes" id="UP000055024"/>
    </source>
</evidence>
<feature type="compositionally biased region" description="Acidic residues" evidence="2">
    <location>
        <begin position="814"/>
        <end position="837"/>
    </location>
</feature>
<dbReference type="GO" id="GO:0006355">
    <property type="term" value="P:regulation of DNA-templated transcription"/>
    <property type="evidence" value="ECO:0007669"/>
    <property type="project" value="TreeGrafter"/>
</dbReference>
<keyword evidence="1" id="KW-0479">Metal-binding</keyword>
<feature type="compositionally biased region" description="Low complexity" evidence="2">
    <location>
        <begin position="502"/>
        <end position="514"/>
    </location>
</feature>
<name>A0A0V1H478_9BILA</name>
<keyword evidence="1" id="KW-0863">Zinc-finger</keyword>
<dbReference type="SMART" id="SM00355">
    <property type="entry name" value="ZnF_C2H2"/>
    <property type="match status" value="4"/>
</dbReference>
<dbReference type="InterPro" id="IPR040436">
    <property type="entry name" value="Disconnected-like"/>
</dbReference>
<feature type="compositionally biased region" description="Low complexity" evidence="2">
    <location>
        <begin position="478"/>
        <end position="494"/>
    </location>
</feature>
<feature type="region of interest" description="Disordered" evidence="2">
    <location>
        <begin position="1218"/>
        <end position="1238"/>
    </location>
</feature>